<dbReference type="PANTHER" id="PTHR12369">
    <property type="entry name" value="CHONDROITIN SYNTHASE"/>
    <property type="match status" value="1"/>
</dbReference>
<dbReference type="AlphaFoldDB" id="A0AAD9K2G9"/>
<dbReference type="PANTHER" id="PTHR12369:SF11">
    <property type="entry name" value="HEXOSYLTRANSFERASE"/>
    <property type="match status" value="1"/>
</dbReference>
<dbReference type="InterPro" id="IPR008428">
    <property type="entry name" value="Chond_GalNAc"/>
</dbReference>
<protein>
    <recommendedName>
        <fullName evidence="9">Hexosyltransferase</fullName>
        <ecNumber evidence="9">2.4.1.-</ecNumber>
    </recommendedName>
</protein>
<accession>A0AAD9K2G9</accession>
<keyword evidence="4 9" id="KW-0812">Transmembrane</keyword>
<evidence type="ECO:0000256" key="5">
    <source>
        <dbReference type="ARBA" id="ARBA00022968"/>
    </source>
</evidence>
<keyword evidence="11" id="KW-1185">Reference proteome</keyword>
<dbReference type="SUPFAM" id="SSF53448">
    <property type="entry name" value="Nucleotide-diphospho-sugar transferases"/>
    <property type="match status" value="1"/>
</dbReference>
<evidence type="ECO:0000313" key="10">
    <source>
        <dbReference type="EMBL" id="KAK2163296.1"/>
    </source>
</evidence>
<keyword evidence="7 9" id="KW-0333">Golgi apparatus</keyword>
<comment type="subcellular location">
    <subcellularLocation>
        <location evidence="1 9">Golgi apparatus</location>
        <location evidence="1 9">Golgi stack membrane</location>
        <topology evidence="1 9">Single-pass type II membrane protein</topology>
    </subcellularLocation>
</comment>
<dbReference type="EC" id="2.4.1.-" evidence="9"/>
<dbReference type="Pfam" id="PF05679">
    <property type="entry name" value="CHGN"/>
    <property type="match status" value="1"/>
</dbReference>
<organism evidence="10 11">
    <name type="scientific">Paralvinella palmiformis</name>
    <dbReference type="NCBI Taxonomy" id="53620"/>
    <lineage>
        <taxon>Eukaryota</taxon>
        <taxon>Metazoa</taxon>
        <taxon>Spiralia</taxon>
        <taxon>Lophotrochozoa</taxon>
        <taxon>Annelida</taxon>
        <taxon>Polychaeta</taxon>
        <taxon>Sedentaria</taxon>
        <taxon>Canalipalpata</taxon>
        <taxon>Terebellida</taxon>
        <taxon>Terebelliformia</taxon>
        <taxon>Alvinellidae</taxon>
        <taxon>Paralvinella</taxon>
    </lineage>
</organism>
<dbReference type="GO" id="GO:0047238">
    <property type="term" value="F:glucuronosyl-N-acetylgalactosaminyl-proteoglycan 4-beta-N-acetylgalactosaminyltransferase activity"/>
    <property type="evidence" value="ECO:0007669"/>
    <property type="project" value="TreeGrafter"/>
</dbReference>
<name>A0AAD9K2G9_9ANNE</name>
<keyword evidence="5 9" id="KW-0735">Signal-anchor</keyword>
<gene>
    <name evidence="10" type="ORF">LSH36_82g04010</name>
</gene>
<evidence type="ECO:0000256" key="7">
    <source>
        <dbReference type="ARBA" id="ARBA00023034"/>
    </source>
</evidence>
<keyword evidence="6 9" id="KW-1133">Transmembrane helix</keyword>
<evidence type="ECO:0000256" key="4">
    <source>
        <dbReference type="ARBA" id="ARBA00022692"/>
    </source>
</evidence>
<evidence type="ECO:0000256" key="6">
    <source>
        <dbReference type="ARBA" id="ARBA00022989"/>
    </source>
</evidence>
<evidence type="ECO:0000256" key="9">
    <source>
        <dbReference type="RuleBase" id="RU364016"/>
    </source>
</evidence>
<evidence type="ECO:0000256" key="8">
    <source>
        <dbReference type="ARBA" id="ARBA00023136"/>
    </source>
</evidence>
<sequence>MVLNRCCRVRIWDIFQWLLFFLFGFITRNLLDFMGLGSQQSDCTPCNHLTDCDELLPHDIHVQLREPFKPQTTQELIVYDYFNTSSVMKISADDPKTGLHGPRKSDIRDALHQALILHNTGRRSQWQLKYLINGYQRYDPLRGEEYIFDLELERDKKVDEEQREVYRLHIVKPYSPAQLVDEKRVRENERLTHIIVPVTLLNPRLKQFLKNFENLCSIIREDVYLLLVLFINRTNGSQSKIALVKEQTLSISRRYHNAHISILQTRKQYSRSLGIELGVKQLPNASLMFFCTVDVDILPSFLFRCQQNALLSRQVYYPIVFAQYDPKIVQTYSKKYDYKDLYSINRHTGHWAHYRFDMACMFAEDYRSVGGLNLQLNGWGREDVDLYKKYIPSSLQILRAPDPGLILTYNTKPCRTSLSADQFRMCQESQAESHGSRQQLARALLDHGNKY</sequence>
<comment type="similarity">
    <text evidence="2 9">Belongs to the chondroitin N-acetylgalactosaminyltransferase family.</text>
</comment>
<dbReference type="Proteomes" id="UP001208570">
    <property type="component" value="Unassembled WGS sequence"/>
</dbReference>
<keyword evidence="8 9" id="KW-0472">Membrane</keyword>
<dbReference type="GO" id="GO:0032580">
    <property type="term" value="C:Golgi cisterna membrane"/>
    <property type="evidence" value="ECO:0007669"/>
    <property type="project" value="UniProtKB-SubCell"/>
</dbReference>
<keyword evidence="3 9" id="KW-0808">Transferase</keyword>
<dbReference type="EMBL" id="JAODUP010000082">
    <property type="protein sequence ID" value="KAK2163296.1"/>
    <property type="molecule type" value="Genomic_DNA"/>
</dbReference>
<comment type="caution">
    <text evidence="10">The sequence shown here is derived from an EMBL/GenBank/DDBJ whole genome shotgun (WGS) entry which is preliminary data.</text>
</comment>
<dbReference type="InterPro" id="IPR051227">
    <property type="entry name" value="CS_glycosyltransferase"/>
</dbReference>
<evidence type="ECO:0000256" key="1">
    <source>
        <dbReference type="ARBA" id="ARBA00004447"/>
    </source>
</evidence>
<proteinExistence type="inferred from homology"/>
<evidence type="ECO:0000313" key="11">
    <source>
        <dbReference type="Proteomes" id="UP001208570"/>
    </source>
</evidence>
<evidence type="ECO:0000256" key="2">
    <source>
        <dbReference type="ARBA" id="ARBA00009239"/>
    </source>
</evidence>
<dbReference type="Gene3D" id="3.90.550.10">
    <property type="entry name" value="Spore Coat Polysaccharide Biosynthesis Protein SpsA, Chain A"/>
    <property type="match status" value="1"/>
</dbReference>
<evidence type="ECO:0000256" key="3">
    <source>
        <dbReference type="ARBA" id="ARBA00022679"/>
    </source>
</evidence>
<dbReference type="InterPro" id="IPR029044">
    <property type="entry name" value="Nucleotide-diphossugar_trans"/>
</dbReference>
<feature type="transmembrane region" description="Helical" evidence="9">
    <location>
        <begin position="12"/>
        <end position="31"/>
    </location>
</feature>
<reference evidence="10" key="1">
    <citation type="journal article" date="2023" name="Mol. Biol. Evol.">
        <title>Third-Generation Sequencing Reveals the Adaptive Role of the Epigenome in Three Deep-Sea Polychaetes.</title>
        <authorList>
            <person name="Perez M."/>
            <person name="Aroh O."/>
            <person name="Sun Y."/>
            <person name="Lan Y."/>
            <person name="Juniper S.K."/>
            <person name="Young C.R."/>
            <person name="Angers B."/>
            <person name="Qian P.Y."/>
        </authorList>
    </citation>
    <scope>NUCLEOTIDE SEQUENCE</scope>
    <source>
        <strain evidence="10">P08H-3</strain>
    </source>
</reference>